<feature type="region of interest" description="Disordered" evidence="2">
    <location>
        <begin position="86"/>
        <end position="274"/>
    </location>
</feature>
<dbReference type="InterPro" id="IPR002087">
    <property type="entry name" value="Anti_prolifrtn"/>
</dbReference>
<proteinExistence type="inferred from homology"/>
<dbReference type="AlphaFoldDB" id="A0AAV7PX20"/>
<feature type="compositionally biased region" description="Basic and acidic residues" evidence="2">
    <location>
        <begin position="429"/>
        <end position="439"/>
    </location>
</feature>
<dbReference type="PROSITE" id="PS00960">
    <property type="entry name" value="BTG_1"/>
    <property type="match status" value="1"/>
</dbReference>
<evidence type="ECO:0000256" key="1">
    <source>
        <dbReference type="ARBA" id="ARBA00007989"/>
    </source>
</evidence>
<feature type="region of interest" description="Disordered" evidence="2">
    <location>
        <begin position="386"/>
        <end position="439"/>
    </location>
</feature>
<evidence type="ECO:0000256" key="2">
    <source>
        <dbReference type="SAM" id="MobiDB-lite"/>
    </source>
</evidence>
<dbReference type="InterPro" id="IPR033332">
    <property type="entry name" value="BTG"/>
</dbReference>
<dbReference type="Proteomes" id="UP001066276">
    <property type="component" value="Chromosome 7"/>
</dbReference>
<feature type="compositionally biased region" description="Gly residues" evidence="2">
    <location>
        <begin position="205"/>
        <end position="214"/>
    </location>
</feature>
<evidence type="ECO:0000259" key="3">
    <source>
        <dbReference type="PROSITE" id="PS00960"/>
    </source>
</evidence>
<reference evidence="5" key="1">
    <citation type="journal article" date="2022" name="bioRxiv">
        <title>Sequencing and chromosome-scale assembly of the giantPleurodeles waltlgenome.</title>
        <authorList>
            <person name="Brown T."/>
            <person name="Elewa A."/>
            <person name="Iarovenko S."/>
            <person name="Subramanian E."/>
            <person name="Araus A.J."/>
            <person name="Petzold A."/>
            <person name="Susuki M."/>
            <person name="Suzuki K.-i.T."/>
            <person name="Hayashi T."/>
            <person name="Toyoda A."/>
            <person name="Oliveira C."/>
            <person name="Osipova E."/>
            <person name="Leigh N.D."/>
            <person name="Simon A."/>
            <person name="Yun M.H."/>
        </authorList>
    </citation>
    <scope>NUCLEOTIDE SEQUENCE</scope>
    <source>
        <strain evidence="5">20211129_DDA</strain>
        <tissue evidence="5">Liver</tissue>
    </source>
</reference>
<feature type="compositionally biased region" description="Basic and acidic residues" evidence="2">
    <location>
        <begin position="395"/>
        <end position="417"/>
    </location>
</feature>
<feature type="domain" description="Anti-proliferative protein" evidence="4">
    <location>
        <begin position="365"/>
        <end position="384"/>
    </location>
</feature>
<comment type="caution">
    <text evidence="5">The sequence shown here is derived from an EMBL/GenBank/DDBJ whole genome shotgun (WGS) entry which is preliminary data.</text>
</comment>
<dbReference type="InterPro" id="IPR036054">
    <property type="entry name" value="BTG-like_sf"/>
</dbReference>
<keyword evidence="6" id="KW-1185">Reference proteome</keyword>
<dbReference type="Gene3D" id="3.90.640.90">
    <property type="entry name" value="Anti-proliferative protein, N-terminal domain"/>
    <property type="match status" value="1"/>
</dbReference>
<dbReference type="SMART" id="SM00099">
    <property type="entry name" value="btg1"/>
    <property type="match status" value="1"/>
</dbReference>
<protein>
    <recommendedName>
        <fullName evidence="3 4">Anti-proliferative protein domain-containing protein</fullName>
    </recommendedName>
</protein>
<feature type="domain" description="Anti-proliferative protein" evidence="3">
    <location>
        <begin position="319"/>
        <end position="339"/>
    </location>
</feature>
<gene>
    <name evidence="5" type="ORF">NDU88_010953</name>
</gene>
<evidence type="ECO:0000313" key="6">
    <source>
        <dbReference type="Proteomes" id="UP001066276"/>
    </source>
</evidence>
<dbReference type="Pfam" id="PF07742">
    <property type="entry name" value="BTG"/>
    <property type="match status" value="1"/>
</dbReference>
<name>A0AAV7PX20_PLEWA</name>
<feature type="compositionally biased region" description="Gly residues" evidence="2">
    <location>
        <begin position="140"/>
        <end position="149"/>
    </location>
</feature>
<feature type="compositionally biased region" description="Gly residues" evidence="2">
    <location>
        <begin position="222"/>
        <end position="231"/>
    </location>
</feature>
<feature type="compositionally biased region" description="Gly residues" evidence="2">
    <location>
        <begin position="188"/>
        <end position="197"/>
    </location>
</feature>
<dbReference type="GO" id="GO:0005634">
    <property type="term" value="C:nucleus"/>
    <property type="evidence" value="ECO:0007669"/>
    <property type="project" value="TreeGrafter"/>
</dbReference>
<dbReference type="PRINTS" id="PR00310">
    <property type="entry name" value="ANTIPRLFBTG1"/>
</dbReference>
<dbReference type="EMBL" id="JANPWB010000011">
    <property type="protein sequence ID" value="KAJ1132646.1"/>
    <property type="molecule type" value="Genomic_DNA"/>
</dbReference>
<organism evidence="5 6">
    <name type="scientific">Pleurodeles waltl</name>
    <name type="common">Iberian ribbed newt</name>
    <dbReference type="NCBI Taxonomy" id="8319"/>
    <lineage>
        <taxon>Eukaryota</taxon>
        <taxon>Metazoa</taxon>
        <taxon>Chordata</taxon>
        <taxon>Craniata</taxon>
        <taxon>Vertebrata</taxon>
        <taxon>Euteleostomi</taxon>
        <taxon>Amphibia</taxon>
        <taxon>Batrachia</taxon>
        <taxon>Caudata</taxon>
        <taxon>Salamandroidea</taxon>
        <taxon>Salamandridae</taxon>
        <taxon>Pleurodelinae</taxon>
        <taxon>Pleurodeles</taxon>
    </lineage>
</organism>
<dbReference type="GO" id="GO:0005737">
    <property type="term" value="C:cytoplasm"/>
    <property type="evidence" value="ECO:0007669"/>
    <property type="project" value="TreeGrafter"/>
</dbReference>
<evidence type="ECO:0000259" key="4">
    <source>
        <dbReference type="PROSITE" id="PS01203"/>
    </source>
</evidence>
<dbReference type="FunFam" id="3.90.640.90:FF:000002">
    <property type="entry name" value="BTG anti-proliferation factor 4"/>
    <property type="match status" value="1"/>
</dbReference>
<feature type="compositionally biased region" description="Gly residues" evidence="2">
    <location>
        <begin position="123"/>
        <end position="132"/>
    </location>
</feature>
<dbReference type="PANTHER" id="PTHR22978:SF45">
    <property type="entry name" value="B-CELL TRANSLOCATION GENE 5"/>
    <property type="match status" value="1"/>
</dbReference>
<comment type="similarity">
    <text evidence="1">Belongs to the BTG family.</text>
</comment>
<dbReference type="SUPFAM" id="SSF160696">
    <property type="entry name" value="BTG domain-like"/>
    <property type="match status" value="1"/>
</dbReference>
<feature type="compositionally biased region" description="Gly residues" evidence="2">
    <location>
        <begin position="171"/>
        <end position="180"/>
    </location>
</feature>
<feature type="compositionally biased region" description="Gly residues" evidence="2">
    <location>
        <begin position="106"/>
        <end position="115"/>
    </location>
</feature>
<accession>A0AAV7PX20</accession>
<evidence type="ECO:0000313" key="5">
    <source>
        <dbReference type="EMBL" id="KAJ1132646.1"/>
    </source>
</evidence>
<dbReference type="PANTHER" id="PTHR22978">
    <property type="entry name" value="B-CELL TRANSLOCATION GENE"/>
    <property type="match status" value="1"/>
</dbReference>
<dbReference type="PROSITE" id="PS01203">
    <property type="entry name" value="BTG_2"/>
    <property type="match status" value="1"/>
</dbReference>
<sequence length="512" mass="53645">MNGSDLMLNYDITKVTATSLEMPIVASVRETDMRQALYTEDVCHIVLSRSGYVGRERFAGGRDVLKSLEFFVPQLAPHVAGSFVPGPEYQGGSPGGVVPGPEHQGGSPGGEGGVVPGPEHQGGSPGGEGGVVPGPEHQGGSPGGEGGVVPGPEHQGGSPGGVVPRPEHQGGSPGGEGGVVPGPEHQGGSPGGEGGVVPGPEHQGGSPGGEGGVVPGPEHQGGSPGGEGGVVPGAEHQGGSPGGVVPGDPARHVLGPQPRGGPVHHSGSGACPHPAASMKEQIAVGVEYISKLINRNKTLEQEKVERFGEKLTAILCEKYTDHWYPENPLKGQAYRCIRINRKQRVDESLLRACDASGLTYSELPLPNEMSLWIDPSEVSCRLGENSSHFTVTPDEGTKDHGKKSPSELETSDYHSDGSDSPCESSSEDESIRKPKEEVRTPKVPVINTVKQGAQYFYHPAPAAPFFIPYGSRSLSFIPTYQPMTLYYIYPKVQKVFPQPSRTTRQKRKVAKS</sequence>